<evidence type="ECO:0000313" key="1">
    <source>
        <dbReference type="EMBL" id="EDN92820.1"/>
    </source>
</evidence>
<dbReference type="EMBL" id="CH476632">
    <property type="protein sequence ID" value="EDN92820.1"/>
    <property type="molecule type" value="Genomic_DNA"/>
</dbReference>
<evidence type="ECO:0000313" key="2">
    <source>
        <dbReference type="Proteomes" id="UP000001312"/>
    </source>
</evidence>
<dbReference type="GeneID" id="5486038"/>
<gene>
    <name evidence="1" type="ORF">SS1G_08685</name>
</gene>
<reference evidence="2" key="1">
    <citation type="journal article" date="2011" name="PLoS Genet.">
        <title>Genomic analysis of the necrotrophic fungal pathogens Sclerotinia sclerotiorum and Botrytis cinerea.</title>
        <authorList>
            <person name="Amselem J."/>
            <person name="Cuomo C.A."/>
            <person name="van Kan J.A."/>
            <person name="Viaud M."/>
            <person name="Benito E.P."/>
            <person name="Couloux A."/>
            <person name="Coutinho P.M."/>
            <person name="de Vries R.P."/>
            <person name="Dyer P.S."/>
            <person name="Fillinger S."/>
            <person name="Fournier E."/>
            <person name="Gout L."/>
            <person name="Hahn M."/>
            <person name="Kohn L."/>
            <person name="Lapalu N."/>
            <person name="Plummer K.M."/>
            <person name="Pradier J.M."/>
            <person name="Quevillon E."/>
            <person name="Sharon A."/>
            <person name="Simon A."/>
            <person name="ten Have A."/>
            <person name="Tudzynski B."/>
            <person name="Tudzynski P."/>
            <person name="Wincker P."/>
            <person name="Andrew M."/>
            <person name="Anthouard V."/>
            <person name="Beever R.E."/>
            <person name="Beffa R."/>
            <person name="Benoit I."/>
            <person name="Bouzid O."/>
            <person name="Brault B."/>
            <person name="Chen Z."/>
            <person name="Choquer M."/>
            <person name="Collemare J."/>
            <person name="Cotton P."/>
            <person name="Danchin E.G."/>
            <person name="Da Silva C."/>
            <person name="Gautier A."/>
            <person name="Giraud C."/>
            <person name="Giraud T."/>
            <person name="Gonzalez C."/>
            <person name="Grossetete S."/>
            <person name="Guldener U."/>
            <person name="Henrissat B."/>
            <person name="Howlett B.J."/>
            <person name="Kodira C."/>
            <person name="Kretschmer M."/>
            <person name="Lappartient A."/>
            <person name="Leroch M."/>
            <person name="Levis C."/>
            <person name="Mauceli E."/>
            <person name="Neuveglise C."/>
            <person name="Oeser B."/>
            <person name="Pearson M."/>
            <person name="Poulain J."/>
            <person name="Poussereau N."/>
            <person name="Quesneville H."/>
            <person name="Rascle C."/>
            <person name="Schumacher J."/>
            <person name="Segurens B."/>
            <person name="Sexton A."/>
            <person name="Silva E."/>
            <person name="Sirven C."/>
            <person name="Soanes D.M."/>
            <person name="Talbot N.J."/>
            <person name="Templeton M."/>
            <person name="Yandava C."/>
            <person name="Yarden O."/>
            <person name="Zeng Q."/>
            <person name="Rollins J.A."/>
            <person name="Lebrun M.H."/>
            <person name="Dickman M."/>
        </authorList>
    </citation>
    <scope>NUCLEOTIDE SEQUENCE [LARGE SCALE GENOMIC DNA]</scope>
    <source>
        <strain evidence="2">ATCC 18683 / 1980 / Ss-1</strain>
    </source>
</reference>
<dbReference type="InParanoid" id="A7ETM8"/>
<organism evidence="1 2">
    <name type="scientific">Sclerotinia sclerotiorum (strain ATCC 18683 / 1980 / Ss-1)</name>
    <name type="common">White mold</name>
    <name type="synonym">Whetzelinia sclerotiorum</name>
    <dbReference type="NCBI Taxonomy" id="665079"/>
    <lineage>
        <taxon>Eukaryota</taxon>
        <taxon>Fungi</taxon>
        <taxon>Dikarya</taxon>
        <taxon>Ascomycota</taxon>
        <taxon>Pezizomycotina</taxon>
        <taxon>Leotiomycetes</taxon>
        <taxon>Helotiales</taxon>
        <taxon>Sclerotiniaceae</taxon>
        <taxon>Sclerotinia</taxon>
    </lineage>
</organism>
<protein>
    <submittedName>
        <fullName evidence="1">Uncharacterized protein</fullName>
    </submittedName>
</protein>
<dbReference type="Proteomes" id="UP000001312">
    <property type="component" value="Unassembled WGS sequence"/>
</dbReference>
<keyword evidence="2" id="KW-1185">Reference proteome</keyword>
<dbReference type="RefSeq" id="XP_001589921.1">
    <property type="nucleotide sequence ID" value="XM_001589871.1"/>
</dbReference>
<name>A7ETM8_SCLS1</name>
<proteinExistence type="predicted"/>
<accession>A7ETM8</accession>
<dbReference type="KEGG" id="ssl:SS1G_08685"/>
<sequence length="58" mass="6738">MILGHNFDLSVFVHSGIQPQLRLDISVKHFDTGRPVKKGREIKFERQNSDETKCWRAA</sequence>
<dbReference type="AlphaFoldDB" id="A7ETM8"/>